<dbReference type="OrthoDB" id="982527at2"/>
<evidence type="ECO:0000313" key="3">
    <source>
        <dbReference type="Proteomes" id="UP000198836"/>
    </source>
</evidence>
<protein>
    <submittedName>
        <fullName evidence="2">Cysteine-rich secretory protein family protein</fullName>
    </submittedName>
</protein>
<keyword evidence="3" id="KW-1185">Reference proteome</keyword>
<sequence>MNRYSTMFAVVLLCVLFVQCKKDGITTPVNSLALLVNKINLVRQRGCNCGVEYMPPVADLSVNNQLQNAAIIHATDMAEQNYFDHLSPDGGTPAERATSAGYKGDFRAENLAKGYPDADQVINAWKNSVSHCKAMMDAKSKEVGVGTAKNYWVVTFGSPK</sequence>
<dbReference type="PANTHER" id="PTHR31157">
    <property type="entry name" value="SCP DOMAIN-CONTAINING PROTEIN"/>
    <property type="match status" value="1"/>
</dbReference>
<organism evidence="2 3">
    <name type="scientific">Pedobacter suwonensis</name>
    <dbReference type="NCBI Taxonomy" id="332999"/>
    <lineage>
        <taxon>Bacteria</taxon>
        <taxon>Pseudomonadati</taxon>
        <taxon>Bacteroidota</taxon>
        <taxon>Sphingobacteriia</taxon>
        <taxon>Sphingobacteriales</taxon>
        <taxon>Sphingobacteriaceae</taxon>
        <taxon>Pedobacter</taxon>
    </lineage>
</organism>
<dbReference type="Proteomes" id="UP000198836">
    <property type="component" value="Unassembled WGS sequence"/>
</dbReference>
<dbReference type="PANTHER" id="PTHR31157:SF1">
    <property type="entry name" value="SCP DOMAIN-CONTAINING PROTEIN"/>
    <property type="match status" value="1"/>
</dbReference>
<accession>A0A1I0TB80</accession>
<gene>
    <name evidence="2" type="ORF">SAMN04488511_107239</name>
</gene>
<dbReference type="AlphaFoldDB" id="A0A1I0TB80"/>
<reference evidence="3" key="1">
    <citation type="submission" date="2016-10" db="EMBL/GenBank/DDBJ databases">
        <authorList>
            <person name="Varghese N."/>
            <person name="Submissions S."/>
        </authorList>
    </citation>
    <scope>NUCLEOTIDE SEQUENCE [LARGE SCALE GENOMIC DNA]</scope>
    <source>
        <strain evidence="3">DSM 18130</strain>
    </source>
</reference>
<dbReference type="InterPro" id="IPR014044">
    <property type="entry name" value="CAP_dom"/>
</dbReference>
<dbReference type="STRING" id="332999.SAMN04488511_107239"/>
<dbReference type="InterPro" id="IPR035940">
    <property type="entry name" value="CAP_sf"/>
</dbReference>
<dbReference type="SUPFAM" id="SSF55797">
    <property type="entry name" value="PR-1-like"/>
    <property type="match status" value="1"/>
</dbReference>
<dbReference type="EMBL" id="FOJM01000007">
    <property type="protein sequence ID" value="SFA48853.1"/>
    <property type="molecule type" value="Genomic_DNA"/>
</dbReference>
<dbReference type="CDD" id="cd05379">
    <property type="entry name" value="CAP_bacterial"/>
    <property type="match status" value="1"/>
</dbReference>
<dbReference type="RefSeq" id="WP_090983296.1">
    <property type="nucleotide sequence ID" value="NZ_FOJM01000007.1"/>
</dbReference>
<dbReference type="Gene3D" id="3.40.33.10">
    <property type="entry name" value="CAP"/>
    <property type="match status" value="1"/>
</dbReference>
<proteinExistence type="predicted"/>
<name>A0A1I0TB80_9SPHI</name>
<feature type="domain" description="SCP" evidence="1">
    <location>
        <begin position="56"/>
        <end position="151"/>
    </location>
</feature>
<dbReference type="Pfam" id="PF00188">
    <property type="entry name" value="CAP"/>
    <property type="match status" value="1"/>
</dbReference>
<evidence type="ECO:0000259" key="1">
    <source>
        <dbReference type="Pfam" id="PF00188"/>
    </source>
</evidence>
<evidence type="ECO:0000313" key="2">
    <source>
        <dbReference type="EMBL" id="SFA48853.1"/>
    </source>
</evidence>